<reference evidence="2" key="1">
    <citation type="journal article" date="2015" name="Proc. Natl. Acad. Sci. U.S.A.">
        <title>Genome sequencing of adzuki bean (Vigna angularis) provides insight into high starch and low fat accumulation and domestication.</title>
        <authorList>
            <person name="Yang K."/>
            <person name="Tian Z."/>
            <person name="Chen C."/>
            <person name="Luo L."/>
            <person name="Zhao B."/>
            <person name="Wang Z."/>
            <person name="Yu L."/>
            <person name="Li Y."/>
            <person name="Sun Y."/>
            <person name="Li W."/>
            <person name="Chen Y."/>
            <person name="Li Y."/>
            <person name="Zhang Y."/>
            <person name="Ai D."/>
            <person name="Zhao J."/>
            <person name="Shang C."/>
            <person name="Ma Y."/>
            <person name="Wu B."/>
            <person name="Wang M."/>
            <person name="Gao L."/>
            <person name="Sun D."/>
            <person name="Zhang P."/>
            <person name="Guo F."/>
            <person name="Wang W."/>
            <person name="Li Y."/>
            <person name="Wang J."/>
            <person name="Varshney R.K."/>
            <person name="Wang J."/>
            <person name="Ling H.Q."/>
            <person name="Wan P."/>
        </authorList>
    </citation>
    <scope>NUCLEOTIDE SEQUENCE</scope>
    <source>
        <strain evidence="2">cv. Jingnong 6</strain>
    </source>
</reference>
<dbReference type="EMBL" id="CM003379">
    <property type="protein sequence ID" value="KOM53798.1"/>
    <property type="molecule type" value="Genomic_DNA"/>
</dbReference>
<gene>
    <name evidence="1" type="ORF">LR48_Vigan09g245700</name>
</gene>
<proteinExistence type="predicted"/>
<dbReference type="Proteomes" id="UP000053144">
    <property type="component" value="Chromosome 9"/>
</dbReference>
<sequence>MRSYIRSFETLLGQTQGSSKELILGFFLAGLREDVKGQVRIQDPQDLMAAIRVARDVEDTIQQARDVVWNGGEVNSMNVRATSTIVRGDGECNDIHKVSGAEGEGATRREVSCLEACFS</sequence>
<name>A0A0L9VFL2_PHAAN</name>
<dbReference type="AlphaFoldDB" id="A0A0L9VFL2"/>
<protein>
    <recommendedName>
        <fullName evidence="3">Retrotransposon gag domain-containing protein</fullName>
    </recommendedName>
</protein>
<accession>A0A0L9VFL2</accession>
<evidence type="ECO:0000313" key="2">
    <source>
        <dbReference type="Proteomes" id="UP000053144"/>
    </source>
</evidence>
<organism evidence="1 2">
    <name type="scientific">Phaseolus angularis</name>
    <name type="common">Azuki bean</name>
    <name type="synonym">Vigna angularis</name>
    <dbReference type="NCBI Taxonomy" id="3914"/>
    <lineage>
        <taxon>Eukaryota</taxon>
        <taxon>Viridiplantae</taxon>
        <taxon>Streptophyta</taxon>
        <taxon>Embryophyta</taxon>
        <taxon>Tracheophyta</taxon>
        <taxon>Spermatophyta</taxon>
        <taxon>Magnoliopsida</taxon>
        <taxon>eudicotyledons</taxon>
        <taxon>Gunneridae</taxon>
        <taxon>Pentapetalae</taxon>
        <taxon>rosids</taxon>
        <taxon>fabids</taxon>
        <taxon>Fabales</taxon>
        <taxon>Fabaceae</taxon>
        <taxon>Papilionoideae</taxon>
        <taxon>50 kb inversion clade</taxon>
        <taxon>NPAAA clade</taxon>
        <taxon>indigoferoid/millettioid clade</taxon>
        <taxon>Phaseoleae</taxon>
        <taxon>Vigna</taxon>
    </lineage>
</organism>
<dbReference type="Gramene" id="KOM53798">
    <property type="protein sequence ID" value="KOM53798"/>
    <property type="gene ID" value="LR48_Vigan09g245700"/>
</dbReference>
<evidence type="ECO:0000313" key="1">
    <source>
        <dbReference type="EMBL" id="KOM53798.1"/>
    </source>
</evidence>
<evidence type="ECO:0008006" key="3">
    <source>
        <dbReference type="Google" id="ProtNLM"/>
    </source>
</evidence>